<comment type="caution">
    <text evidence="1">The sequence shown here is derived from an EMBL/GenBank/DDBJ whole genome shotgun (WGS) entry which is preliminary data.</text>
</comment>
<organism evidence="1 2">
    <name type="scientific">Metabacillus litoralis</name>
    <dbReference type="NCBI Taxonomy" id="152268"/>
    <lineage>
        <taxon>Bacteria</taxon>
        <taxon>Bacillati</taxon>
        <taxon>Bacillota</taxon>
        <taxon>Bacilli</taxon>
        <taxon>Bacillales</taxon>
        <taxon>Bacillaceae</taxon>
        <taxon>Metabacillus</taxon>
    </lineage>
</organism>
<dbReference type="AlphaFoldDB" id="A0A5C6W5V9"/>
<accession>A0A5C6W5V9</accession>
<dbReference type="Proteomes" id="UP000321363">
    <property type="component" value="Unassembled WGS sequence"/>
</dbReference>
<protein>
    <submittedName>
        <fullName evidence="1">Uncharacterized protein</fullName>
    </submittedName>
</protein>
<proteinExistence type="predicted"/>
<gene>
    <name evidence="1" type="ORF">FS935_00920</name>
</gene>
<dbReference type="RefSeq" id="WP_158638488.1">
    <property type="nucleotide sequence ID" value="NZ_VOQF01000001.1"/>
</dbReference>
<keyword evidence="2" id="KW-1185">Reference proteome</keyword>
<sequence>MKNKKKVIYKKIKRLKSARKKHNTFSTTKSHNKTLTLSPVQDKRTKKEQATQSSIHKPVMENLNTIDKYISDLNSSNNEINKEIVFAISLKSKRASRNWQRVQNNLAKTLRTIFNNTDQHYRIIIAGHKKPTIPELKHSRVTWLKVKFPPPLNSKGYSRDKLLKRNVIGSHLRRIGYTGYFMPVDADDWIHHRFVEYIRKCPKTDAFVFNSGFMVNVSNQEVWQRNRFYIGCGTSQLFYFTNREFPISSKRKDVLKTNFKIVGRRHGSVKTHLSKINKKYTMVNTPLLTWVLAHGDNNTMIKKKKDNTVSAKDYNAQGEELSSDFYKYFKITKK</sequence>
<dbReference type="OrthoDB" id="506149at2"/>
<reference evidence="1 2" key="1">
    <citation type="journal article" date="2005" name="Int. J. Syst. Evol. Microbiol.">
        <title>Bacillus litoralis sp. nov., isolated from a tidal flat of the Yellow Sea in Korea.</title>
        <authorList>
            <person name="Yoon J.H."/>
            <person name="Oh T.K."/>
        </authorList>
    </citation>
    <scope>NUCLEOTIDE SEQUENCE [LARGE SCALE GENOMIC DNA]</scope>
    <source>
        <strain evidence="1 2">SW-211</strain>
    </source>
</reference>
<dbReference type="EMBL" id="VOQF01000001">
    <property type="protein sequence ID" value="TXC92794.1"/>
    <property type="molecule type" value="Genomic_DNA"/>
</dbReference>
<evidence type="ECO:0000313" key="1">
    <source>
        <dbReference type="EMBL" id="TXC92794.1"/>
    </source>
</evidence>
<name>A0A5C6W5V9_9BACI</name>
<dbReference type="CDD" id="cd00761">
    <property type="entry name" value="Glyco_tranf_GTA_type"/>
    <property type="match status" value="1"/>
</dbReference>
<evidence type="ECO:0000313" key="2">
    <source>
        <dbReference type="Proteomes" id="UP000321363"/>
    </source>
</evidence>